<feature type="region of interest" description="Disordered" evidence="13">
    <location>
        <begin position="130"/>
        <end position="149"/>
    </location>
</feature>
<feature type="compositionally biased region" description="Acidic residues" evidence="13">
    <location>
        <begin position="16"/>
        <end position="34"/>
    </location>
</feature>
<organism evidence="15 16">
    <name type="scientific">Bondarzewia mesenterica</name>
    <dbReference type="NCBI Taxonomy" id="1095465"/>
    <lineage>
        <taxon>Eukaryota</taxon>
        <taxon>Fungi</taxon>
        <taxon>Dikarya</taxon>
        <taxon>Basidiomycota</taxon>
        <taxon>Agaricomycotina</taxon>
        <taxon>Agaricomycetes</taxon>
        <taxon>Russulales</taxon>
        <taxon>Bondarzewiaceae</taxon>
        <taxon>Bondarzewia</taxon>
    </lineage>
</organism>
<dbReference type="SUPFAM" id="SSF75553">
    <property type="entry name" value="Smc hinge domain"/>
    <property type="match status" value="1"/>
</dbReference>
<protein>
    <recommendedName>
        <fullName evidence="3">Structural maintenance of chromosomes protein 4</fullName>
    </recommendedName>
</protein>
<dbReference type="Proteomes" id="UP000310158">
    <property type="component" value="Unassembled WGS sequence"/>
</dbReference>
<dbReference type="InterPro" id="IPR027417">
    <property type="entry name" value="P-loop_NTPase"/>
</dbReference>
<dbReference type="SUPFAM" id="SSF52540">
    <property type="entry name" value="P-loop containing nucleoside triphosphate hydrolases"/>
    <property type="match status" value="1"/>
</dbReference>
<dbReference type="InterPro" id="IPR003395">
    <property type="entry name" value="RecF/RecN/SMC_N"/>
</dbReference>
<keyword evidence="7" id="KW-0067">ATP-binding</keyword>
<feature type="non-terminal residue" evidence="15">
    <location>
        <position position="1"/>
    </location>
</feature>
<feature type="coiled-coil region" evidence="12">
    <location>
        <begin position="940"/>
        <end position="1030"/>
    </location>
</feature>
<feature type="coiled-coil region" evidence="12">
    <location>
        <begin position="796"/>
        <end position="910"/>
    </location>
</feature>
<reference evidence="15 16" key="1">
    <citation type="submission" date="2019-02" db="EMBL/GenBank/DDBJ databases">
        <title>Genome sequencing of the rare red list fungi Bondarzewia mesenterica.</title>
        <authorList>
            <person name="Buettner E."/>
            <person name="Kellner H."/>
        </authorList>
    </citation>
    <scope>NUCLEOTIDE SEQUENCE [LARGE SCALE GENOMIC DNA]</scope>
    <source>
        <strain evidence="15 16">DSM 108281</strain>
    </source>
</reference>
<feature type="compositionally biased region" description="Pro residues" evidence="13">
    <location>
        <begin position="137"/>
        <end position="146"/>
    </location>
</feature>
<keyword evidence="10" id="KW-0539">Nucleus</keyword>
<keyword evidence="9" id="KW-0226">DNA condensation</keyword>
<dbReference type="Gene3D" id="3.30.70.1620">
    <property type="match status" value="1"/>
</dbReference>
<dbReference type="FunFam" id="3.40.50.300:FF:000481">
    <property type="entry name" value="Structural maintenance of chromosomes 4"/>
    <property type="match status" value="1"/>
</dbReference>
<dbReference type="InterPro" id="IPR024704">
    <property type="entry name" value="SMC"/>
</dbReference>
<dbReference type="GO" id="GO:0005524">
    <property type="term" value="F:ATP binding"/>
    <property type="evidence" value="ECO:0007669"/>
    <property type="project" value="UniProtKB-KW"/>
</dbReference>
<evidence type="ECO:0000256" key="7">
    <source>
        <dbReference type="ARBA" id="ARBA00022840"/>
    </source>
</evidence>
<gene>
    <name evidence="15" type="ORF">EW146_g6720</name>
</gene>
<dbReference type="OrthoDB" id="5575062at2759"/>
<keyword evidence="6" id="KW-0498">Mitosis</keyword>
<comment type="similarity">
    <text evidence="2">Belongs to the SMC family. SMC4 subfamily.</text>
</comment>
<dbReference type="InterPro" id="IPR010935">
    <property type="entry name" value="SMC_hinge"/>
</dbReference>
<dbReference type="PANTHER" id="PTHR18937:SF172">
    <property type="entry name" value="STRUCTURAL MAINTENANCE OF CHROMOSOMES PROTEIN"/>
    <property type="match status" value="1"/>
</dbReference>
<evidence type="ECO:0000256" key="5">
    <source>
        <dbReference type="ARBA" id="ARBA00022741"/>
    </source>
</evidence>
<evidence type="ECO:0000256" key="1">
    <source>
        <dbReference type="ARBA" id="ARBA00004123"/>
    </source>
</evidence>
<evidence type="ECO:0000256" key="4">
    <source>
        <dbReference type="ARBA" id="ARBA00022618"/>
    </source>
</evidence>
<dbReference type="Pfam" id="PF06470">
    <property type="entry name" value="SMC_hinge"/>
    <property type="match status" value="1"/>
</dbReference>
<evidence type="ECO:0000256" key="11">
    <source>
        <dbReference type="ARBA" id="ARBA00023306"/>
    </source>
</evidence>
<evidence type="ECO:0000256" key="8">
    <source>
        <dbReference type="ARBA" id="ARBA00023054"/>
    </source>
</evidence>
<feature type="coiled-coil region" evidence="12">
    <location>
        <begin position="449"/>
        <end position="486"/>
    </location>
</feature>
<feature type="region of interest" description="Disordered" evidence="13">
    <location>
        <begin position="1066"/>
        <end position="1136"/>
    </location>
</feature>
<dbReference type="GO" id="GO:0007076">
    <property type="term" value="P:mitotic chromosome condensation"/>
    <property type="evidence" value="ECO:0007669"/>
    <property type="project" value="TreeGrafter"/>
</dbReference>
<dbReference type="SUPFAM" id="SSF57997">
    <property type="entry name" value="Tropomyosin"/>
    <property type="match status" value="1"/>
</dbReference>
<name>A0A4V3XEF2_9AGAM</name>
<accession>A0A4V3XEF2</accession>
<dbReference type="InterPro" id="IPR036277">
    <property type="entry name" value="SMC_hinge_sf"/>
</dbReference>
<dbReference type="Gene3D" id="3.40.50.300">
    <property type="entry name" value="P-loop containing nucleotide triphosphate hydrolases"/>
    <property type="match status" value="2"/>
</dbReference>
<evidence type="ECO:0000256" key="3">
    <source>
        <dbReference type="ARBA" id="ARBA00018693"/>
    </source>
</evidence>
<dbReference type="Pfam" id="PF02463">
    <property type="entry name" value="SMC_N"/>
    <property type="match status" value="1"/>
</dbReference>
<evidence type="ECO:0000313" key="16">
    <source>
        <dbReference type="Proteomes" id="UP000310158"/>
    </source>
</evidence>
<evidence type="ECO:0000259" key="14">
    <source>
        <dbReference type="SMART" id="SM00968"/>
    </source>
</evidence>
<dbReference type="GO" id="GO:0005634">
    <property type="term" value="C:nucleus"/>
    <property type="evidence" value="ECO:0007669"/>
    <property type="project" value="UniProtKB-SubCell"/>
</dbReference>
<evidence type="ECO:0000256" key="13">
    <source>
        <dbReference type="SAM" id="MobiDB-lite"/>
    </source>
</evidence>
<comment type="caution">
    <text evidence="15">The sequence shown here is derived from an EMBL/GenBank/DDBJ whole genome shotgun (WGS) entry which is preliminary data.</text>
</comment>
<feature type="region of interest" description="Disordered" evidence="13">
    <location>
        <begin position="1"/>
        <end position="114"/>
    </location>
</feature>
<feature type="domain" description="SMC hinge" evidence="14">
    <location>
        <begin position="633"/>
        <end position="747"/>
    </location>
</feature>
<sequence length="1381" mass="154008">KRTAKVASRAVKVEESLEEELLEPPAEDADDDLYMEAPSPSKMRKMPSSKTSSWRADADDKEMVTSDEVSPAPKRGKGKKAVIVSDNDEDDGVIPIAEVKKPPPSTPSPSKARKFVPTIDEDVTSLLDLPAVSPTKPSAPPPPEKPSGPRARLVIHKMALVNFKSYAGRQEIGPFHKSFSAIVGPNGSGKSNTIDALLFVFGYRASKMRQGKLSELIHNSAQYPDLDDCSVEVHFREIIDLPGKDAFTVVPDSTLVVTRTAYKNNSSKYTINGQNSNYKEVQTLLKGRGIDLDHNRFLILQGEVESISQMKPKAPSEHEDGLLEYLEDIIGTSQYKQPIDDSLAEMDRLSEDRMDKLNRLRIVEKEKKCAGIEEEGSGRLLALTERTCESAVEALAMEVKEAAAEAVKDLALHEKQQVGLEEKRKHVNGKAKKFKKSLNEDEKARSEALRAIEENAQKMESEHEKVDELEASLEKEEKVLEGIRDSLKDKTQVFHDQIEQKQKELQPWTAKINTKHAEIDVKSSERDMLVKKANAVKEARKEAQESLEKLQADQEAKLNELQDLKDRKGSLRQETRAAEQKAKDMQARVAELKSQASSCRQRVDEAKASQAASTSQNKVLEGLTRLRNAGRIEGFHGRLGSLGTIPDKYDVAISTACGALNNMVVDTVEQGQACIEYLRKQNVGRASFMVLEKLSATNGLNKVSTPENVPRLFDLIKPKEPRFAVAFYKGVGNTLVAENLDQANRIAFGGPRRCRVVTLAGQLIDSSGTMSGGGNYVARGGMSSKLAADAVSPHALRQYEQDSEAVVQQLEQASQELRQVEAEFDSLIKSGPQIDMAIQKINLDIENGASRIAEAEKRIRNLKAQSKPDTGDLSRISLLEREIDSATAELEKLKERSGAIEEAVKVLENKILDIGGSRMLSQKSTVDGIKLHINLANDGITKAEVAKAKAEKDAVKFEQAVETNTASLQEVEGEFKELTEQMKEVADYVIKVRQSVDEAQAAAENSKEDLDSLKAELDEKTEEIQAFRKKQLFGPRWNFNNSLVMWRKKKKENEYAIGHWQTEHDNLQLKDIDDDDEEDEEDVGENEKESTAEPAGSIGDVVKQEPVEGGLGRNVKQEPTEGGLGKRRTRAQTPSNELHIYVTEELAHFKKRELIADEQLLDEKLKNAKPNLSVLKEYRKREEEFLRRAKDFEETTNLRDAEKAKYDGLRKQRLDEFMAGFNAISLKLKEMYQMITLGGNAELELVDSMDPFSEGIIFSVMPPKKSWRNISNLSGGEKTLSSLALVFALHVFKPTPLYFMDEIDAALDFRNVSIVANYIKDRTKDAQFIIISLRNDMFELSHRLIGIYKTSNQTRSISIDNQSIHAVPIKIANASPAKVMH</sequence>
<dbReference type="PIRSF" id="PIRSF005719">
    <property type="entry name" value="SMC"/>
    <property type="match status" value="1"/>
</dbReference>
<evidence type="ECO:0000256" key="10">
    <source>
        <dbReference type="ARBA" id="ARBA00023242"/>
    </source>
</evidence>
<keyword evidence="5" id="KW-0547">Nucleotide-binding</keyword>
<dbReference type="EMBL" id="SGPL01000349">
    <property type="protein sequence ID" value="THH13503.1"/>
    <property type="molecule type" value="Genomic_DNA"/>
</dbReference>
<evidence type="ECO:0000313" key="15">
    <source>
        <dbReference type="EMBL" id="THH13503.1"/>
    </source>
</evidence>
<keyword evidence="16" id="KW-1185">Reference proteome</keyword>
<feature type="compositionally biased region" description="Acidic residues" evidence="13">
    <location>
        <begin position="1072"/>
        <end position="1084"/>
    </location>
</feature>
<feature type="region of interest" description="Disordered" evidence="13">
    <location>
        <begin position="559"/>
        <end position="586"/>
    </location>
</feature>
<proteinExistence type="inferred from homology"/>
<dbReference type="GO" id="GO:0051301">
    <property type="term" value="P:cell division"/>
    <property type="evidence" value="ECO:0007669"/>
    <property type="project" value="UniProtKB-KW"/>
</dbReference>
<comment type="subcellular location">
    <subcellularLocation>
        <location evidence="1">Nucleus</location>
    </subcellularLocation>
</comment>
<dbReference type="Gene3D" id="1.20.1060.20">
    <property type="match status" value="1"/>
</dbReference>
<evidence type="ECO:0000256" key="12">
    <source>
        <dbReference type="SAM" id="Coils"/>
    </source>
</evidence>
<dbReference type="PANTHER" id="PTHR18937">
    <property type="entry name" value="STRUCTURAL MAINTENANCE OF CHROMOSOMES SMC FAMILY MEMBER"/>
    <property type="match status" value="1"/>
</dbReference>
<keyword evidence="11" id="KW-0131">Cell cycle</keyword>
<evidence type="ECO:0000256" key="2">
    <source>
        <dbReference type="ARBA" id="ARBA00006005"/>
    </source>
</evidence>
<dbReference type="GO" id="GO:0016887">
    <property type="term" value="F:ATP hydrolysis activity"/>
    <property type="evidence" value="ECO:0007669"/>
    <property type="project" value="InterPro"/>
</dbReference>
<evidence type="ECO:0000256" key="9">
    <source>
        <dbReference type="ARBA" id="ARBA00023067"/>
    </source>
</evidence>
<dbReference type="SMART" id="SM00968">
    <property type="entry name" value="SMC_hinge"/>
    <property type="match status" value="1"/>
</dbReference>
<evidence type="ECO:0000256" key="6">
    <source>
        <dbReference type="ARBA" id="ARBA00022776"/>
    </source>
</evidence>
<dbReference type="FunFam" id="3.40.50.300:FF:000585">
    <property type="entry name" value="Structural maintenance of chromosomes 4"/>
    <property type="match status" value="1"/>
</dbReference>
<dbReference type="GO" id="GO:0000796">
    <property type="term" value="C:condensin complex"/>
    <property type="evidence" value="ECO:0007669"/>
    <property type="project" value="TreeGrafter"/>
</dbReference>
<keyword evidence="4" id="KW-0132">Cell division</keyword>
<keyword evidence="8 12" id="KW-0175">Coiled coil</keyword>